<dbReference type="AlphaFoldDB" id="A0A1H3BS19"/>
<keyword evidence="5" id="KW-1185">Reference proteome</keyword>
<dbReference type="NCBIfam" id="TIGR02521">
    <property type="entry name" value="type_IV_pilW"/>
    <property type="match status" value="1"/>
</dbReference>
<keyword evidence="2 3" id="KW-0802">TPR repeat</keyword>
<dbReference type="Gene3D" id="1.25.40.10">
    <property type="entry name" value="Tetratricopeptide repeat domain"/>
    <property type="match status" value="1"/>
</dbReference>
<accession>A0A1H3BS19</accession>
<gene>
    <name evidence="4" type="ORF">SAMN04487960_109122</name>
</gene>
<dbReference type="PROSITE" id="PS51257">
    <property type="entry name" value="PROKAR_LIPOPROTEIN"/>
    <property type="match status" value="1"/>
</dbReference>
<dbReference type="InterPro" id="IPR051012">
    <property type="entry name" value="CellSynth/LPSAsmb/PSIAsmb"/>
</dbReference>
<proteinExistence type="predicted"/>
<dbReference type="STRING" id="488533.SAMN04487960_109122"/>
<dbReference type="InterPro" id="IPR011990">
    <property type="entry name" value="TPR-like_helical_dom_sf"/>
</dbReference>
<dbReference type="Proteomes" id="UP000199675">
    <property type="component" value="Unassembled WGS sequence"/>
</dbReference>
<feature type="repeat" description="TPR" evidence="3">
    <location>
        <begin position="44"/>
        <end position="77"/>
    </location>
</feature>
<dbReference type="SMART" id="SM00028">
    <property type="entry name" value="TPR"/>
    <property type="match status" value="4"/>
</dbReference>
<dbReference type="Pfam" id="PF13181">
    <property type="entry name" value="TPR_8"/>
    <property type="match status" value="1"/>
</dbReference>
<dbReference type="EMBL" id="FNNE01000009">
    <property type="protein sequence ID" value="SDX44144.1"/>
    <property type="molecule type" value="Genomic_DNA"/>
</dbReference>
<organism evidence="4 5">
    <name type="scientific">Marinobacter mobilis</name>
    <dbReference type="NCBI Taxonomy" id="488533"/>
    <lineage>
        <taxon>Bacteria</taxon>
        <taxon>Pseudomonadati</taxon>
        <taxon>Pseudomonadota</taxon>
        <taxon>Gammaproteobacteria</taxon>
        <taxon>Pseudomonadales</taxon>
        <taxon>Marinobacteraceae</taxon>
        <taxon>Marinobacter</taxon>
    </lineage>
</organism>
<feature type="repeat" description="TPR" evidence="3">
    <location>
        <begin position="78"/>
        <end position="111"/>
    </location>
</feature>
<evidence type="ECO:0000256" key="1">
    <source>
        <dbReference type="ARBA" id="ARBA00022737"/>
    </source>
</evidence>
<name>A0A1H3BS19_9GAMM</name>
<dbReference type="PROSITE" id="PS50005">
    <property type="entry name" value="TPR"/>
    <property type="match status" value="3"/>
</dbReference>
<evidence type="ECO:0000256" key="2">
    <source>
        <dbReference type="ARBA" id="ARBA00022803"/>
    </source>
</evidence>
<sequence>MFVARFSVVMGRLVFGALFVALLAGCVTTTDSRFAREADKDKAIRSYIELATAYLGQGNVERARVHLDRALELDSNRPEALAVLGLVQQSQGDLELAEASFQKALRFQPDYTRGRVFYGAFLFGQERFSDAKVQFSQASQDAGYGERASVFFNLGMTQERLDELDAARMSYQRSVELSRGDVQSLLALSRVLVSQGEFAEAARYYSRLTTIMQRNPNMQHSPESLLTGIRIARHYSDWDRESSLALLLRNQFPESEEYKQYKVLISDVQ</sequence>
<dbReference type="Pfam" id="PF13176">
    <property type="entry name" value="TPR_7"/>
    <property type="match status" value="1"/>
</dbReference>
<reference evidence="4 5" key="1">
    <citation type="submission" date="2016-10" db="EMBL/GenBank/DDBJ databases">
        <authorList>
            <person name="de Groot N.N."/>
        </authorList>
    </citation>
    <scope>NUCLEOTIDE SEQUENCE [LARGE SCALE GENOMIC DNA]</scope>
    <source>
        <strain evidence="4 5">CGMCC 1.7059</strain>
    </source>
</reference>
<dbReference type="Pfam" id="PF13432">
    <property type="entry name" value="TPR_16"/>
    <property type="match status" value="1"/>
</dbReference>
<evidence type="ECO:0000256" key="3">
    <source>
        <dbReference type="PROSITE-ProRule" id="PRU00339"/>
    </source>
</evidence>
<protein>
    <submittedName>
        <fullName evidence="4">Type IV pilus assembly protein PilF</fullName>
    </submittedName>
</protein>
<evidence type="ECO:0000313" key="5">
    <source>
        <dbReference type="Proteomes" id="UP000199675"/>
    </source>
</evidence>
<feature type="repeat" description="TPR" evidence="3">
    <location>
        <begin position="148"/>
        <end position="181"/>
    </location>
</feature>
<dbReference type="PANTHER" id="PTHR45586:SF1">
    <property type="entry name" value="LIPOPOLYSACCHARIDE ASSEMBLY PROTEIN B"/>
    <property type="match status" value="1"/>
</dbReference>
<dbReference type="InterPro" id="IPR013360">
    <property type="entry name" value="Pilus_4_PilW"/>
</dbReference>
<dbReference type="InterPro" id="IPR019734">
    <property type="entry name" value="TPR_rpt"/>
</dbReference>
<dbReference type="SUPFAM" id="SSF48452">
    <property type="entry name" value="TPR-like"/>
    <property type="match status" value="1"/>
</dbReference>
<evidence type="ECO:0000313" key="4">
    <source>
        <dbReference type="EMBL" id="SDX44144.1"/>
    </source>
</evidence>
<dbReference type="PANTHER" id="PTHR45586">
    <property type="entry name" value="TPR REPEAT-CONTAINING PROTEIN PA4667"/>
    <property type="match status" value="1"/>
</dbReference>
<keyword evidence="1" id="KW-0677">Repeat</keyword>